<evidence type="ECO:0000313" key="2">
    <source>
        <dbReference type="EMBL" id="GAX22778.1"/>
    </source>
</evidence>
<feature type="region of interest" description="Disordered" evidence="1">
    <location>
        <begin position="632"/>
        <end position="699"/>
    </location>
</feature>
<comment type="caution">
    <text evidence="2">The sequence shown here is derived from an EMBL/GenBank/DDBJ whole genome shotgun (WGS) entry which is preliminary data.</text>
</comment>
<organism evidence="2 3">
    <name type="scientific">Fistulifera solaris</name>
    <name type="common">Oleaginous diatom</name>
    <dbReference type="NCBI Taxonomy" id="1519565"/>
    <lineage>
        <taxon>Eukaryota</taxon>
        <taxon>Sar</taxon>
        <taxon>Stramenopiles</taxon>
        <taxon>Ochrophyta</taxon>
        <taxon>Bacillariophyta</taxon>
        <taxon>Bacillariophyceae</taxon>
        <taxon>Bacillariophycidae</taxon>
        <taxon>Naviculales</taxon>
        <taxon>Naviculaceae</taxon>
        <taxon>Fistulifera</taxon>
    </lineage>
</organism>
<dbReference type="InParanoid" id="A0A1Z5KA18"/>
<dbReference type="Proteomes" id="UP000198406">
    <property type="component" value="Unassembled WGS sequence"/>
</dbReference>
<feature type="compositionally biased region" description="Basic and acidic residues" evidence="1">
    <location>
        <begin position="397"/>
        <end position="423"/>
    </location>
</feature>
<feature type="region of interest" description="Disordered" evidence="1">
    <location>
        <begin position="114"/>
        <end position="144"/>
    </location>
</feature>
<feature type="compositionally biased region" description="Basic residues" evidence="1">
    <location>
        <begin position="23"/>
        <end position="32"/>
    </location>
</feature>
<feature type="region of interest" description="Disordered" evidence="1">
    <location>
        <begin position="540"/>
        <end position="582"/>
    </location>
</feature>
<feature type="region of interest" description="Disordered" evidence="1">
    <location>
        <begin position="1"/>
        <end position="71"/>
    </location>
</feature>
<dbReference type="AlphaFoldDB" id="A0A1Z5KA18"/>
<feature type="region of interest" description="Disordered" evidence="1">
    <location>
        <begin position="333"/>
        <end position="427"/>
    </location>
</feature>
<dbReference type="EMBL" id="BDSP01000190">
    <property type="protein sequence ID" value="GAX22778.1"/>
    <property type="molecule type" value="Genomic_DNA"/>
</dbReference>
<evidence type="ECO:0000256" key="1">
    <source>
        <dbReference type="SAM" id="MobiDB-lite"/>
    </source>
</evidence>
<reference evidence="2 3" key="1">
    <citation type="journal article" date="2015" name="Plant Cell">
        <title>Oil accumulation by the oleaginous diatom Fistulifera solaris as revealed by the genome and transcriptome.</title>
        <authorList>
            <person name="Tanaka T."/>
            <person name="Maeda Y."/>
            <person name="Veluchamy A."/>
            <person name="Tanaka M."/>
            <person name="Abida H."/>
            <person name="Marechal E."/>
            <person name="Bowler C."/>
            <person name="Muto M."/>
            <person name="Sunaga Y."/>
            <person name="Tanaka M."/>
            <person name="Yoshino T."/>
            <person name="Taniguchi T."/>
            <person name="Fukuda Y."/>
            <person name="Nemoto M."/>
            <person name="Matsumoto M."/>
            <person name="Wong P.S."/>
            <person name="Aburatani S."/>
            <person name="Fujibuchi W."/>
        </authorList>
    </citation>
    <scope>NUCLEOTIDE SEQUENCE [LARGE SCALE GENOMIC DNA]</scope>
    <source>
        <strain evidence="2 3">JPCC DA0580</strain>
    </source>
</reference>
<keyword evidence="3" id="KW-1185">Reference proteome</keyword>
<gene>
    <name evidence="2" type="ORF">FisN_11Hh331</name>
</gene>
<feature type="compositionally biased region" description="Basic residues" evidence="1">
    <location>
        <begin position="1"/>
        <end position="10"/>
    </location>
</feature>
<protein>
    <submittedName>
        <fullName evidence="2">Uncharacterized protein</fullName>
    </submittedName>
</protein>
<feature type="compositionally biased region" description="Low complexity" evidence="1">
    <location>
        <begin position="41"/>
        <end position="50"/>
    </location>
</feature>
<sequence>MPSTRRKNHHRSQEALPQSLRQVRPHNKSKNHQSHDLTEDSGFLSGASSFFEEEEAPRRRGVRPQPSTTSGLTFAMVSSQDEDDSSTSSSSEALHDTLTSLTLSQAFLQEQQFSTFEIDPPRPLTHTRRNDQASVEEASLPGTTMEQKAWAGVEAVLRQSSNSVHREDVLSPDVLRALEEDSHATLGAATTVYTEPRPRNNEEESFTASPTRGLTGYLGRLTEVNNQQMPELMNASFSSLQTDLQSVVTKMTNDQEQILQEFMRVALQDNGNVMDLFAWTLQQAGKTEEAKDPPGETKEMNQSFVFHQDFVESAHLSGADLQNEQVRELVNGSSNNKAASKAVRESNPRAPQSPRQQRKSKKPLSSSLTQSKNNNPSTRRTRSSSPTKSRGRSPNKVPEKIQRNENAPKRKVRRDNAKSKHWGDCSQETLPIDFDASLPSGDPQNIVTRQSALPQFTPFEEENPFFSPPEFKNAKAVATPKNRIHWPALLVVSPTEEKLNSSLPSLVTMNETELSQVEEAQARKWASFGDLGLDEMFRDEDVTRPSNPLPKRRVGRRRSRFHRANQTKPMPKKKVVSRPVEEAPAPIDEENGVETFVSYFRPEEEMSPSPSPRPVQPSSGLFQRFLLGTRKDRKKTMESIDKSGPLSKLKKGMGSLLCRNKRGFSTPNAGRIDTGHRDAQFYPDMDDDRDESGYGNLLD</sequence>
<feature type="compositionally biased region" description="Low complexity" evidence="1">
    <location>
        <begin position="642"/>
        <end position="657"/>
    </location>
</feature>
<feature type="compositionally biased region" description="Low complexity" evidence="1">
    <location>
        <begin position="371"/>
        <end position="394"/>
    </location>
</feature>
<evidence type="ECO:0000313" key="3">
    <source>
        <dbReference type="Proteomes" id="UP000198406"/>
    </source>
</evidence>
<feature type="compositionally biased region" description="Basic residues" evidence="1">
    <location>
        <begin position="550"/>
        <end position="576"/>
    </location>
</feature>
<name>A0A1Z5KA18_FISSO</name>
<proteinExistence type="predicted"/>
<accession>A0A1Z5KA18</accession>